<dbReference type="GO" id="GO:0005886">
    <property type="term" value="C:plasma membrane"/>
    <property type="evidence" value="ECO:0007669"/>
    <property type="project" value="InterPro"/>
</dbReference>
<dbReference type="SUPFAM" id="SSF51735">
    <property type="entry name" value="NAD(P)-binding Rossmann-fold domains"/>
    <property type="match status" value="1"/>
</dbReference>
<evidence type="ECO:0000313" key="10">
    <source>
        <dbReference type="Proteomes" id="UP000653127"/>
    </source>
</evidence>
<keyword evidence="2" id="KW-0813">Transport</keyword>
<dbReference type="PANTHER" id="PTHR43833">
    <property type="entry name" value="POTASSIUM CHANNEL PROTEIN 2-RELATED-RELATED"/>
    <property type="match status" value="1"/>
</dbReference>
<dbReference type="InterPro" id="IPR006037">
    <property type="entry name" value="RCK_C"/>
</dbReference>
<dbReference type="Pfam" id="PF02080">
    <property type="entry name" value="TrkA_C"/>
    <property type="match status" value="1"/>
</dbReference>
<keyword evidence="3" id="KW-0633">Potassium transport</keyword>
<evidence type="ECO:0000256" key="5">
    <source>
        <dbReference type="ARBA" id="ARBA00023027"/>
    </source>
</evidence>
<dbReference type="AlphaFoldDB" id="A0A926DY69"/>
<dbReference type="Gene3D" id="3.40.50.720">
    <property type="entry name" value="NAD(P)-binding Rossmann-like Domain"/>
    <property type="match status" value="1"/>
</dbReference>
<dbReference type="EMBL" id="JACRST010000003">
    <property type="protein sequence ID" value="MBC8545997.1"/>
    <property type="molecule type" value="Genomic_DNA"/>
</dbReference>
<name>A0A926DY69_9FIRM</name>
<dbReference type="GO" id="GO:0015079">
    <property type="term" value="F:potassium ion transmembrane transporter activity"/>
    <property type="evidence" value="ECO:0007669"/>
    <property type="project" value="InterPro"/>
</dbReference>
<keyword evidence="10" id="KW-1185">Reference proteome</keyword>
<proteinExistence type="predicted"/>
<protein>
    <recommendedName>
        <fullName evidence="1">Trk system potassium uptake protein TrkA</fullName>
    </recommendedName>
</protein>
<dbReference type="InterPro" id="IPR036291">
    <property type="entry name" value="NAD(P)-bd_dom_sf"/>
</dbReference>
<feature type="domain" description="RCK N-terminal" evidence="7">
    <location>
        <begin position="1"/>
        <end position="119"/>
    </location>
</feature>
<dbReference type="InterPro" id="IPR050721">
    <property type="entry name" value="Trk_Ktr_HKT_K-transport"/>
</dbReference>
<dbReference type="Gene3D" id="3.30.70.1450">
    <property type="entry name" value="Regulator of K+ conductance, C-terminal domain"/>
    <property type="match status" value="1"/>
</dbReference>
<dbReference type="InterPro" id="IPR006036">
    <property type="entry name" value="K_uptake_TrkA"/>
</dbReference>
<keyword evidence="6" id="KW-0406">Ion transport</keyword>
<gene>
    <name evidence="9" type="ORF">H8711_03485</name>
</gene>
<evidence type="ECO:0000259" key="7">
    <source>
        <dbReference type="PROSITE" id="PS51201"/>
    </source>
</evidence>
<feature type="domain" description="RCK C-terminal" evidence="8">
    <location>
        <begin position="137"/>
        <end position="218"/>
    </location>
</feature>
<reference evidence="9" key="1">
    <citation type="submission" date="2020-08" db="EMBL/GenBank/DDBJ databases">
        <title>Genome public.</title>
        <authorList>
            <person name="Liu C."/>
            <person name="Sun Q."/>
        </authorList>
    </citation>
    <scope>NUCLEOTIDE SEQUENCE</scope>
    <source>
        <strain evidence="9">NSJ-31</strain>
    </source>
</reference>
<dbReference type="PRINTS" id="PR00335">
    <property type="entry name" value="KUPTAKETRKA"/>
</dbReference>
<dbReference type="InterPro" id="IPR003148">
    <property type="entry name" value="RCK_N"/>
</dbReference>
<comment type="caution">
    <text evidence="9">The sequence shown here is derived from an EMBL/GenBank/DDBJ whole genome shotgun (WGS) entry which is preliminary data.</text>
</comment>
<evidence type="ECO:0000313" key="9">
    <source>
        <dbReference type="EMBL" id="MBC8545997.1"/>
    </source>
</evidence>
<dbReference type="PROSITE" id="PS51201">
    <property type="entry name" value="RCK_N"/>
    <property type="match status" value="1"/>
</dbReference>
<dbReference type="PANTHER" id="PTHR43833:SF5">
    <property type="entry name" value="TRK SYSTEM POTASSIUM UPTAKE PROTEIN TRKA"/>
    <property type="match status" value="1"/>
</dbReference>
<evidence type="ECO:0000256" key="1">
    <source>
        <dbReference type="ARBA" id="ARBA00017378"/>
    </source>
</evidence>
<dbReference type="Proteomes" id="UP000653127">
    <property type="component" value="Unassembled WGS sequence"/>
</dbReference>
<evidence type="ECO:0000256" key="4">
    <source>
        <dbReference type="ARBA" id="ARBA00022958"/>
    </source>
</evidence>
<evidence type="ECO:0000256" key="6">
    <source>
        <dbReference type="ARBA" id="ARBA00023065"/>
    </source>
</evidence>
<evidence type="ECO:0000256" key="3">
    <source>
        <dbReference type="ARBA" id="ARBA00022538"/>
    </source>
</evidence>
<sequence>MTVIVVGGGKVGFYLARTLMEHGHKPRLIEMNKDACTRIANELDIPVICGDGSTIEALEHAGIEEADALIGVTGKDENNLIACQLAKKEFGVKRTVARVNNPKNMSVMKQLGVDIPISSTDNIARLLEREVDSAAIKQIISLNRGETSISELQIPANYRRNGVRLSELHLPEESIIVSIIRDGEMIIPRGNAQILSNDKVLVVCQNKVIHTLGKMLSLE</sequence>
<dbReference type="Pfam" id="PF02254">
    <property type="entry name" value="TrkA_N"/>
    <property type="match status" value="1"/>
</dbReference>
<accession>A0A926DY69</accession>
<dbReference type="PROSITE" id="PS51202">
    <property type="entry name" value="RCK_C"/>
    <property type="match status" value="1"/>
</dbReference>
<keyword evidence="4" id="KW-0630">Potassium</keyword>
<evidence type="ECO:0000256" key="2">
    <source>
        <dbReference type="ARBA" id="ARBA00022448"/>
    </source>
</evidence>
<dbReference type="SUPFAM" id="SSF116726">
    <property type="entry name" value="TrkA C-terminal domain-like"/>
    <property type="match status" value="1"/>
</dbReference>
<evidence type="ECO:0000259" key="8">
    <source>
        <dbReference type="PROSITE" id="PS51202"/>
    </source>
</evidence>
<keyword evidence="5" id="KW-0520">NAD</keyword>
<dbReference type="InterPro" id="IPR036721">
    <property type="entry name" value="RCK_C_sf"/>
</dbReference>
<organism evidence="9 10">
    <name type="scientific">Ligaoa zhengdingensis</name>
    <dbReference type="NCBI Taxonomy" id="2763658"/>
    <lineage>
        <taxon>Bacteria</taxon>
        <taxon>Bacillati</taxon>
        <taxon>Bacillota</taxon>
        <taxon>Clostridia</taxon>
        <taxon>Eubacteriales</taxon>
        <taxon>Oscillospiraceae</taxon>
        <taxon>Ligaoa</taxon>
    </lineage>
</organism>